<keyword evidence="2" id="KW-1185">Reference proteome</keyword>
<dbReference type="STRING" id="35722.A0A0B7NMX9"/>
<reference evidence="1 2" key="1">
    <citation type="submission" date="2014-09" db="EMBL/GenBank/DDBJ databases">
        <authorList>
            <person name="Ellenberger Sabrina"/>
        </authorList>
    </citation>
    <scope>NUCLEOTIDE SEQUENCE [LARGE SCALE GENOMIC DNA]</scope>
    <source>
        <strain evidence="1 2">CBS 412.66</strain>
    </source>
</reference>
<evidence type="ECO:0000313" key="1">
    <source>
        <dbReference type="EMBL" id="CEP18762.1"/>
    </source>
</evidence>
<dbReference type="OrthoDB" id="2285833at2759"/>
<sequence length="443" mass="50328">MYRFLVRPGLITCVLSGSRFIERDAGPIHIATAESFKSSAEANKQIISLEQQLRKKQESFSLVDMDRAIKDLKRARNLMVDGKERDISAANIKDMKRKRWEQYKSMKETHLLLKEARRRCYAARIEDDSNDGVIRAEKSALITEQRTFSGSDYGLKSMSVTVAISPKMFSNHLKYYNDNHSENPFLKSRPVTQSTDSRFYPLPRAHKLSAKDINHKCLKCKMSSKLEKAKKKTVSTHGVLKESSSSFNHQYLQEEGRQVQQAEDKLSKLAKSLDVNSKNYFVHNMQERKLLRSFYFSTAMCRLRRSIELATIRTKDRAAAAERRFVKGGSNNALVMGIGNAGTGVGSTIKGYDRRGGKWLPKLHTRYAKVAMTDEYMTSQLCLYCYFPIVHAKTSSNKTVLGSARSLNPKCEAFKHGRACNNTDVMSATAIEISAMTKFLYSR</sequence>
<dbReference type="AlphaFoldDB" id="A0A0B7NMX9"/>
<accession>A0A0B7NMX9</accession>
<protein>
    <submittedName>
        <fullName evidence="1">Uncharacterized protein</fullName>
    </submittedName>
</protein>
<dbReference type="EMBL" id="LN733909">
    <property type="protein sequence ID" value="CEP18762.1"/>
    <property type="molecule type" value="Genomic_DNA"/>
</dbReference>
<dbReference type="Proteomes" id="UP000054107">
    <property type="component" value="Unassembled WGS sequence"/>
</dbReference>
<organism evidence="1 2">
    <name type="scientific">Parasitella parasitica</name>
    <dbReference type="NCBI Taxonomy" id="35722"/>
    <lineage>
        <taxon>Eukaryota</taxon>
        <taxon>Fungi</taxon>
        <taxon>Fungi incertae sedis</taxon>
        <taxon>Mucoromycota</taxon>
        <taxon>Mucoromycotina</taxon>
        <taxon>Mucoromycetes</taxon>
        <taxon>Mucorales</taxon>
        <taxon>Mucorineae</taxon>
        <taxon>Mucoraceae</taxon>
        <taxon>Parasitella</taxon>
    </lineage>
</organism>
<name>A0A0B7NMX9_9FUNG</name>
<evidence type="ECO:0000313" key="2">
    <source>
        <dbReference type="Proteomes" id="UP000054107"/>
    </source>
</evidence>
<proteinExistence type="predicted"/>
<gene>
    <name evidence="1" type="primary">PARPA_13069.1 scaffold 45915</name>
</gene>